<reference evidence="1 2" key="1">
    <citation type="submission" date="2020-08" db="EMBL/GenBank/DDBJ databases">
        <title>The completed genome sequence of the pathogenic ascomycete fungus Penicillium digitatum.</title>
        <authorList>
            <person name="Wang M."/>
        </authorList>
    </citation>
    <scope>NUCLEOTIDE SEQUENCE [LARGE SCALE GENOMIC DNA]</scope>
    <source>
        <strain evidence="1 2">PdW03</strain>
    </source>
</reference>
<protein>
    <submittedName>
        <fullName evidence="1">Sucrose/H+ symporter, plant</fullName>
    </submittedName>
</protein>
<dbReference type="SUPFAM" id="SSF103473">
    <property type="entry name" value="MFS general substrate transporter"/>
    <property type="match status" value="1"/>
</dbReference>
<gene>
    <name evidence="1" type="ORF">Pdw03_7570</name>
</gene>
<name>A0A7T7BL04_PENDI</name>
<dbReference type="Gene3D" id="1.20.1250.20">
    <property type="entry name" value="MFS general substrate transporter like domains"/>
    <property type="match status" value="1"/>
</dbReference>
<evidence type="ECO:0000313" key="1">
    <source>
        <dbReference type="EMBL" id="QQK43669.1"/>
    </source>
</evidence>
<dbReference type="EMBL" id="CP060776">
    <property type="protein sequence ID" value="QQK43669.1"/>
    <property type="molecule type" value="Genomic_DNA"/>
</dbReference>
<dbReference type="RefSeq" id="XP_065956779.1">
    <property type="nucleotide sequence ID" value="XM_066101696.1"/>
</dbReference>
<dbReference type="GeneID" id="90952968"/>
<dbReference type="Proteomes" id="UP000595662">
    <property type="component" value="Chromosome 3"/>
</dbReference>
<proteinExistence type="predicted"/>
<sequence>MLKMASTFDNHHMLKYPKSTSQSHAVENAAVSEDGYSDHNRRIADFRVLPLLTLGFASYQLDRTNIASALTGNFASIISVNQNTINLGNQLMFLGVIVLEIPSNIILHKVSSNPSEMMLDH</sequence>
<accession>A0A7T7BL04</accession>
<organism evidence="1 2">
    <name type="scientific">Penicillium digitatum</name>
    <name type="common">Green mold</name>
    <dbReference type="NCBI Taxonomy" id="36651"/>
    <lineage>
        <taxon>Eukaryota</taxon>
        <taxon>Fungi</taxon>
        <taxon>Dikarya</taxon>
        <taxon>Ascomycota</taxon>
        <taxon>Pezizomycotina</taxon>
        <taxon>Eurotiomycetes</taxon>
        <taxon>Eurotiomycetidae</taxon>
        <taxon>Eurotiales</taxon>
        <taxon>Aspergillaceae</taxon>
        <taxon>Penicillium</taxon>
    </lineage>
</organism>
<evidence type="ECO:0000313" key="2">
    <source>
        <dbReference type="Proteomes" id="UP000595662"/>
    </source>
</evidence>
<dbReference type="AlphaFoldDB" id="A0A7T7BL04"/>
<dbReference type="InterPro" id="IPR036259">
    <property type="entry name" value="MFS_trans_sf"/>
</dbReference>